<proteinExistence type="predicted"/>
<gene>
    <name evidence="1" type="ORF">CLV71_13916</name>
</gene>
<protein>
    <submittedName>
        <fullName evidence="1">Uncharacterized protein</fullName>
    </submittedName>
</protein>
<dbReference type="Proteomes" id="UP000294927">
    <property type="component" value="Unassembled WGS sequence"/>
</dbReference>
<name>A0A4R7UR59_9PSEU</name>
<accession>A0A4R7UR59</accession>
<organism evidence="1 2">
    <name type="scientific">Actinophytocola oryzae</name>
    <dbReference type="NCBI Taxonomy" id="502181"/>
    <lineage>
        <taxon>Bacteria</taxon>
        <taxon>Bacillati</taxon>
        <taxon>Actinomycetota</taxon>
        <taxon>Actinomycetes</taxon>
        <taxon>Pseudonocardiales</taxon>
        <taxon>Pseudonocardiaceae</taxon>
    </lineage>
</organism>
<comment type="caution">
    <text evidence="1">The sequence shown here is derived from an EMBL/GenBank/DDBJ whole genome shotgun (WGS) entry which is preliminary data.</text>
</comment>
<keyword evidence="2" id="KW-1185">Reference proteome</keyword>
<sequence length="64" mass="6991">MLERVSSSADDVQEPFRVPAAGAGEALWWVVERGGWPLPVGQCAHIDFGVSERTGIEGLRLLDR</sequence>
<dbReference type="AlphaFoldDB" id="A0A4R7UR59"/>
<dbReference type="EMBL" id="SOCP01000039">
    <property type="protein sequence ID" value="TDV34523.1"/>
    <property type="molecule type" value="Genomic_DNA"/>
</dbReference>
<reference evidence="1 2" key="1">
    <citation type="submission" date="2019-03" db="EMBL/GenBank/DDBJ databases">
        <title>Genomic Encyclopedia of Archaeal and Bacterial Type Strains, Phase II (KMG-II): from individual species to whole genera.</title>
        <authorList>
            <person name="Goeker M."/>
        </authorList>
    </citation>
    <scope>NUCLEOTIDE SEQUENCE [LARGE SCALE GENOMIC DNA]</scope>
    <source>
        <strain evidence="1 2">DSM 45499</strain>
    </source>
</reference>
<evidence type="ECO:0000313" key="1">
    <source>
        <dbReference type="EMBL" id="TDV34523.1"/>
    </source>
</evidence>
<evidence type="ECO:0000313" key="2">
    <source>
        <dbReference type="Proteomes" id="UP000294927"/>
    </source>
</evidence>